<proteinExistence type="inferred from homology"/>
<protein>
    <submittedName>
        <fullName evidence="6">Sulfatase-like hydrolase/transferase</fullName>
    </submittedName>
</protein>
<evidence type="ECO:0000313" key="7">
    <source>
        <dbReference type="Proteomes" id="UP000466535"/>
    </source>
</evidence>
<keyword evidence="7" id="KW-1185">Reference proteome</keyword>
<feature type="modified residue" description="3-oxoalanine (Ser)" evidence="3">
    <location>
        <position position="52"/>
    </location>
</feature>
<evidence type="ECO:0000256" key="3">
    <source>
        <dbReference type="PIRSR" id="PIRSR600917-52"/>
    </source>
</evidence>
<dbReference type="Pfam" id="PF00884">
    <property type="entry name" value="Sulfatase"/>
    <property type="match status" value="1"/>
</dbReference>
<sequence>MNSPNVVFVLLDTVRADRVSALGYDRKTTPNFDAFADEETLYTDAVAQAPWSVPSHASLFTGTYPAEHGATIASPVLTGEPTLAELLSDAGYDTYAVSPNEYVRPATGFARGFDSYETLSLTEPSVVADLLARPVNWFTSTAWVRRPVEWAFNRLQSTGSVTTDPAPPAEDGLLDAVANRIERADDPFFLFVNLFDAHLPRSPAPEFARQFVDDDLADVPIVERERTHTLGGHTMDERGLRKFRQLYDADVRTTDERFGRLVGILRQSGVFEDSLVVAVSDHGEQLGEYGLVGHQFSVFDGAVSVPLAIRFPDGGPDRVDDQVEIRRLFHTVLDEAGARSYPEQSLRSGPGDELARGAYHSPMLDIEALLRTGTVRYDRDLLGEPLSFVRDGDTKVVSFDGTEWLFETPERGQPPITKADPPGLSERLPITDEQATLEVSSNGRLD</sequence>
<name>A0A6B0T1J2_9EURY</name>
<dbReference type="GO" id="GO:0004065">
    <property type="term" value="F:arylsulfatase activity"/>
    <property type="evidence" value="ECO:0007669"/>
    <property type="project" value="TreeGrafter"/>
</dbReference>
<gene>
    <name evidence="6" type="ORF">GRX03_09890</name>
</gene>
<dbReference type="GO" id="GO:0016740">
    <property type="term" value="F:transferase activity"/>
    <property type="evidence" value="ECO:0007669"/>
    <property type="project" value="UniProtKB-KW"/>
</dbReference>
<dbReference type="PANTHER" id="PTHR42693:SF53">
    <property type="entry name" value="ENDO-4-O-SULFATASE"/>
    <property type="match status" value="1"/>
</dbReference>
<dbReference type="Proteomes" id="UP000466535">
    <property type="component" value="Unassembled WGS sequence"/>
</dbReference>
<feature type="region of interest" description="Disordered" evidence="4">
    <location>
        <begin position="407"/>
        <end position="446"/>
    </location>
</feature>
<comment type="similarity">
    <text evidence="1">Belongs to the sulfatase family.</text>
</comment>
<dbReference type="AlphaFoldDB" id="A0A6B0T1J2"/>
<dbReference type="Gene3D" id="3.40.720.10">
    <property type="entry name" value="Alkaline Phosphatase, subunit A"/>
    <property type="match status" value="1"/>
</dbReference>
<dbReference type="RefSeq" id="WP_159764037.1">
    <property type="nucleotide sequence ID" value="NZ_WUUT01000003.1"/>
</dbReference>
<feature type="domain" description="Sulfatase N-terminal" evidence="5">
    <location>
        <begin position="4"/>
        <end position="337"/>
    </location>
</feature>
<dbReference type="InterPro" id="IPR017850">
    <property type="entry name" value="Alkaline_phosphatase_core_sf"/>
</dbReference>
<evidence type="ECO:0000259" key="5">
    <source>
        <dbReference type="Pfam" id="PF00884"/>
    </source>
</evidence>
<keyword evidence="2 6" id="KW-0378">Hydrolase</keyword>
<evidence type="ECO:0000256" key="4">
    <source>
        <dbReference type="SAM" id="MobiDB-lite"/>
    </source>
</evidence>
<dbReference type="InterPro" id="IPR000917">
    <property type="entry name" value="Sulfatase_N"/>
</dbReference>
<keyword evidence="6" id="KW-0808">Transferase</keyword>
<organism evidence="6 7">
    <name type="scientific">Halovenus carboxidivorans</name>
    <dbReference type="NCBI Taxonomy" id="2692199"/>
    <lineage>
        <taxon>Archaea</taxon>
        <taxon>Methanobacteriati</taxon>
        <taxon>Methanobacteriota</taxon>
        <taxon>Stenosarchaea group</taxon>
        <taxon>Halobacteria</taxon>
        <taxon>Halobacteriales</taxon>
        <taxon>Haloarculaceae</taxon>
        <taxon>Halovenus</taxon>
    </lineage>
</organism>
<feature type="compositionally biased region" description="Polar residues" evidence="4">
    <location>
        <begin position="433"/>
        <end position="446"/>
    </location>
</feature>
<comment type="caution">
    <text evidence="6">The sequence shown here is derived from an EMBL/GenBank/DDBJ whole genome shotgun (WGS) entry which is preliminary data.</text>
</comment>
<dbReference type="SUPFAM" id="SSF53649">
    <property type="entry name" value="Alkaline phosphatase-like"/>
    <property type="match status" value="1"/>
</dbReference>
<evidence type="ECO:0000256" key="2">
    <source>
        <dbReference type="ARBA" id="ARBA00022801"/>
    </source>
</evidence>
<evidence type="ECO:0000313" key="6">
    <source>
        <dbReference type="EMBL" id="MXR51914.1"/>
    </source>
</evidence>
<dbReference type="PANTHER" id="PTHR42693">
    <property type="entry name" value="ARYLSULFATASE FAMILY MEMBER"/>
    <property type="match status" value="1"/>
</dbReference>
<reference evidence="6 7" key="1">
    <citation type="submission" date="2019-12" db="EMBL/GenBank/DDBJ databases">
        <title>Isolation and characterization of three novel carbon monoxide-oxidizing members of Halobacteria from salione crusts and soils.</title>
        <authorList>
            <person name="Myers M.R."/>
            <person name="King G.M."/>
        </authorList>
    </citation>
    <scope>NUCLEOTIDE SEQUENCE [LARGE SCALE GENOMIC DNA]</scope>
    <source>
        <strain evidence="6 7">WSH3</strain>
    </source>
</reference>
<evidence type="ECO:0000256" key="1">
    <source>
        <dbReference type="ARBA" id="ARBA00008779"/>
    </source>
</evidence>
<dbReference type="InterPro" id="IPR050738">
    <property type="entry name" value="Sulfatase"/>
</dbReference>
<accession>A0A6B0T1J2</accession>
<dbReference type="CDD" id="cd16148">
    <property type="entry name" value="sulfatase_like"/>
    <property type="match status" value="1"/>
</dbReference>
<comment type="PTM">
    <text evidence="3">The conversion to 3-oxoalanine (also known as C-formylglycine, FGly), of a serine or cysteine residue in prokaryotes and of a cysteine residue in eukaryotes, is critical for catalytic activity.</text>
</comment>
<dbReference type="OrthoDB" id="102174at2157"/>
<dbReference type="EMBL" id="WUUT01000003">
    <property type="protein sequence ID" value="MXR51914.1"/>
    <property type="molecule type" value="Genomic_DNA"/>
</dbReference>